<dbReference type="AlphaFoldDB" id="A0A9D3VA17"/>
<dbReference type="PANTHER" id="PTHR47926:SF506">
    <property type="entry name" value="TETRATRICOPEPTIDE REPEAT-LIKE SUPERFAMILY PROTEIN ISOFORM 1"/>
    <property type="match status" value="1"/>
</dbReference>
<evidence type="ECO:0000256" key="2">
    <source>
        <dbReference type="PROSITE-ProRule" id="PRU00708"/>
    </source>
</evidence>
<sequence>MREEGIKADYMTPDGLLKHGLAIHAHIVLIGFESNSYMQNSLITMYAKCGDLQSSECIFDGLLNKNTISWNAIIAANAHHGLEEEVLKCIVKMKNAGIDLDQFSFSEGLAAIAKLAVLEEGQQLYCLAAKHGLDLDPFVTNAAMDMYGKCAEMDDMLRILPQPLNRSRLSWNILISAFARHGYFQNARETFNETLEMGLKPDHVTFVSLLSACSHGGLVDEGLTYYAAMSKEFNVPPGIKHCVCIIDLLGRSERLIEAETFINEMPVLRQASFNSYCNNGFA</sequence>
<feature type="repeat" description="PPR" evidence="2">
    <location>
        <begin position="66"/>
        <end position="100"/>
    </location>
</feature>
<dbReference type="EMBL" id="JAIQCV010000008">
    <property type="protein sequence ID" value="KAH1074256.1"/>
    <property type="molecule type" value="Genomic_DNA"/>
</dbReference>
<dbReference type="InterPro" id="IPR046960">
    <property type="entry name" value="PPR_At4g14850-like_plant"/>
</dbReference>
<proteinExistence type="predicted"/>
<dbReference type="Gene3D" id="1.25.40.10">
    <property type="entry name" value="Tetratricopeptide repeat domain"/>
    <property type="match status" value="2"/>
</dbReference>
<evidence type="ECO:0000313" key="4">
    <source>
        <dbReference type="Proteomes" id="UP000828251"/>
    </source>
</evidence>
<dbReference type="OrthoDB" id="1706218at2759"/>
<dbReference type="GO" id="GO:0009451">
    <property type="term" value="P:RNA modification"/>
    <property type="evidence" value="ECO:0007669"/>
    <property type="project" value="InterPro"/>
</dbReference>
<dbReference type="InterPro" id="IPR002885">
    <property type="entry name" value="PPR_rpt"/>
</dbReference>
<gene>
    <name evidence="3" type="ORF">J1N35_026584</name>
</gene>
<accession>A0A9D3VA17</accession>
<dbReference type="Pfam" id="PF01535">
    <property type="entry name" value="PPR"/>
    <property type="match status" value="3"/>
</dbReference>
<comment type="caution">
    <text evidence="3">The sequence shown here is derived from an EMBL/GenBank/DDBJ whole genome shotgun (WGS) entry which is preliminary data.</text>
</comment>
<dbReference type="GO" id="GO:0003723">
    <property type="term" value="F:RNA binding"/>
    <property type="evidence" value="ECO:0007669"/>
    <property type="project" value="InterPro"/>
</dbReference>
<dbReference type="GO" id="GO:0099402">
    <property type="term" value="P:plant organ development"/>
    <property type="evidence" value="ECO:0007669"/>
    <property type="project" value="UniProtKB-ARBA"/>
</dbReference>
<dbReference type="PANTHER" id="PTHR47926">
    <property type="entry name" value="PENTATRICOPEPTIDE REPEAT-CONTAINING PROTEIN"/>
    <property type="match status" value="1"/>
</dbReference>
<reference evidence="3 4" key="1">
    <citation type="journal article" date="2021" name="Plant Biotechnol. J.">
        <title>Multi-omics assisted identification of the key and species-specific regulatory components of drought-tolerant mechanisms in Gossypium stocksii.</title>
        <authorList>
            <person name="Yu D."/>
            <person name="Ke L."/>
            <person name="Zhang D."/>
            <person name="Wu Y."/>
            <person name="Sun Y."/>
            <person name="Mei J."/>
            <person name="Sun J."/>
            <person name="Sun Y."/>
        </authorList>
    </citation>
    <scope>NUCLEOTIDE SEQUENCE [LARGE SCALE GENOMIC DNA]</scope>
    <source>
        <strain evidence="4">cv. E1</strain>
        <tissue evidence="3">Leaf</tissue>
    </source>
</reference>
<protein>
    <recommendedName>
        <fullName evidence="5">Pentatricopeptide repeat-containing protein</fullName>
    </recommendedName>
</protein>
<keyword evidence="1" id="KW-0677">Repeat</keyword>
<dbReference type="FunFam" id="1.25.40.10:FF:000285">
    <property type="entry name" value="Pentatricopeptide repeat-containing protein, chloroplastic"/>
    <property type="match status" value="1"/>
</dbReference>
<dbReference type="PROSITE" id="PS51375">
    <property type="entry name" value="PPR"/>
    <property type="match status" value="2"/>
</dbReference>
<name>A0A9D3VA17_9ROSI</name>
<organism evidence="3 4">
    <name type="scientific">Gossypium stocksii</name>
    <dbReference type="NCBI Taxonomy" id="47602"/>
    <lineage>
        <taxon>Eukaryota</taxon>
        <taxon>Viridiplantae</taxon>
        <taxon>Streptophyta</taxon>
        <taxon>Embryophyta</taxon>
        <taxon>Tracheophyta</taxon>
        <taxon>Spermatophyta</taxon>
        <taxon>Magnoliopsida</taxon>
        <taxon>eudicotyledons</taxon>
        <taxon>Gunneridae</taxon>
        <taxon>Pentapetalae</taxon>
        <taxon>rosids</taxon>
        <taxon>malvids</taxon>
        <taxon>Malvales</taxon>
        <taxon>Malvaceae</taxon>
        <taxon>Malvoideae</taxon>
        <taxon>Gossypium</taxon>
    </lineage>
</organism>
<dbReference type="NCBIfam" id="TIGR00756">
    <property type="entry name" value="PPR"/>
    <property type="match status" value="1"/>
</dbReference>
<feature type="repeat" description="PPR" evidence="2">
    <location>
        <begin position="167"/>
        <end position="201"/>
    </location>
</feature>
<keyword evidence="4" id="KW-1185">Reference proteome</keyword>
<evidence type="ECO:0008006" key="5">
    <source>
        <dbReference type="Google" id="ProtNLM"/>
    </source>
</evidence>
<evidence type="ECO:0000256" key="1">
    <source>
        <dbReference type="ARBA" id="ARBA00022737"/>
    </source>
</evidence>
<dbReference type="Proteomes" id="UP000828251">
    <property type="component" value="Unassembled WGS sequence"/>
</dbReference>
<dbReference type="FunFam" id="1.25.40.10:FF:000158">
    <property type="entry name" value="pentatricopeptide repeat-containing protein At2g33680"/>
    <property type="match status" value="1"/>
</dbReference>
<dbReference type="Pfam" id="PF13041">
    <property type="entry name" value="PPR_2"/>
    <property type="match status" value="1"/>
</dbReference>
<evidence type="ECO:0000313" key="3">
    <source>
        <dbReference type="EMBL" id="KAH1074256.1"/>
    </source>
</evidence>
<dbReference type="InterPro" id="IPR011990">
    <property type="entry name" value="TPR-like_helical_dom_sf"/>
</dbReference>